<gene>
    <name evidence="2" type="ORF">GpSGHVEth012</name>
</gene>
<protein>
    <submittedName>
        <fullName evidence="2">Uncharacterized protein</fullName>
    </submittedName>
</protein>
<keyword evidence="1" id="KW-0812">Transmembrane</keyword>
<evidence type="ECO:0000313" key="2">
    <source>
        <dbReference type="EMBL" id="AMB48616.1"/>
    </source>
</evidence>
<organismHost>
    <name type="scientific">Glossina</name>
    <name type="common">tsetse flies</name>
    <dbReference type="NCBI Taxonomy" id="7393"/>
</organismHost>
<keyword evidence="1" id="KW-1133">Transmembrane helix</keyword>
<sequence length="69" mass="8448">MSVVVSYVRRCCYLYMSLCPSLLLFIYVSYVRRMIAGNFFYKLYMSVVVSYVRRCYDSWEFFLQDIYNL</sequence>
<reference evidence="2 3" key="1">
    <citation type="journal article" date="2016" name="J. Gen. Virol.">
        <title>Comprehensive annotation of Glossina pallidipes salivary gland hypertrophy virus from Ethiopian tsetse flies: a proteogenomics approach.</title>
        <authorList>
            <person name="Abd-Alla A.M."/>
            <person name="Kariithi H.M."/>
            <person name="Cousserans F."/>
            <person name="Parker N.J."/>
            <person name="Ince I.A."/>
            <person name="Scully E.D."/>
            <person name="Boeren S."/>
            <person name="Geib S.M."/>
            <person name="Mekonnen S."/>
            <person name="Vlak J.M."/>
            <person name="Parker A.G."/>
            <person name="Vreysen M.J."/>
            <person name="Bergoin M."/>
        </authorList>
    </citation>
    <scope>NUCLEOTIDE SEQUENCE [LARGE SCALE GENOMIC DNA]</scope>
    <source>
        <strain evidence="2 3">Ethiopian</strain>
    </source>
</reference>
<proteinExistence type="predicted"/>
<keyword evidence="1" id="KW-0472">Membrane</keyword>
<feature type="transmembrane region" description="Helical" evidence="1">
    <location>
        <begin position="12"/>
        <end position="30"/>
    </location>
</feature>
<dbReference type="Proteomes" id="UP000282469">
    <property type="component" value="Segment"/>
</dbReference>
<name>A0A0Y0KFL6_GHVS</name>
<organism evidence="2 3">
    <name type="scientific">Glossina hytrovirus (isolate Glossina pallidipes/Ethiopia/Seibersdorf/-)</name>
    <name type="common">GHV</name>
    <dbReference type="NCBI Taxonomy" id="379529"/>
    <lineage>
        <taxon>Viruses</taxon>
        <taxon>Viruses incertae sedis</taxon>
        <taxon>Naldaviricetes</taxon>
        <taxon>Lefavirales</taxon>
        <taxon>Hytrosaviridae</taxon>
        <taxon>Glossinavirus</taxon>
        <taxon>Glossinavirus glopallidipedis</taxon>
    </lineage>
</organism>
<accession>A0A0Y0KFL6</accession>
<dbReference type="EMBL" id="KU050077">
    <property type="protein sequence ID" value="AMB48616.1"/>
    <property type="molecule type" value="Genomic_DNA"/>
</dbReference>
<evidence type="ECO:0000313" key="3">
    <source>
        <dbReference type="Proteomes" id="UP000282469"/>
    </source>
</evidence>
<evidence type="ECO:0000256" key="1">
    <source>
        <dbReference type="SAM" id="Phobius"/>
    </source>
</evidence>